<sequence length="956" mass="111277">MQTIQQDHREKKIYLVLHGHFYQPPRENPWTQAIPSQDSAKPYHDWNDRITAECYKPNTRSRALDEQGRILDLLNNFAFLNFNIGPTLMSWMEKYYPDTYQRILEADRKSLERNHGHGNAIAQVYNHVIMPLANTRDQLTQIIWGKREFAFRFKREPESIWLAETAINQETVRCLIAQDIKYVILSPTQAQRVRKIGETEWKDVSNNGIDTTQPYRLFLHEEHGKPDLDEEPARLKYLDVFFYDGGLSTAISFQHLLRDANSFAHKLYESASKSSATQVLVHVATDGEIYGHHEAYGDMCLSAAFTSRLPVLQVEVTNYGRYLELYPPTLEVELKPGENGEGTAWSCAHGVGRWYRNCGCSASHNPTWNQEWRTPLRKGFDILRDALAAQFEQIGGELLQDPWEARNDYIECLLDPSEQTFSTFLDRHVRRALNQEERITAMQLLEAQKYVLFSYTSCAWFFDDISGLEPIQNMRYAARALQLIEGLHEQHAQTLFQEDLLTAEQIEDSMLAEFKKARSNLLEYGTGKDLYLKFVKPEVYTPERAANHFLLENYINHRHFRERTETNNPALQSIAWNERRKIHIYTLYASESVRWQSQPSEKCIQLPDAAETTVQPSRAVPEIYGGVLHVQENTTQQTWRVLFISFIEHTIQPVSYLKRIEANTAWQRFFTEMARFTSSESNTLTISSSELVPFLESLGCQRYGLADVYYDDRERLFCRMLEDHITSTESHIRRIYEDHLELLNYLTTMNVQVPVKLRASVKFSLSHQLMIEIEKLSVKDITQYSPALLRVELERILYLSKQHQLELEIGVLQDHLSQALTSYLTNLSQRISSFAETDIDEADIAVQEQALQLLQETINLFEKAKELGVVLDKAEIQNLVYDMLERAIPHYLSTFKAALRMVKDAEPPGQRIFFRFFKEYTFLQECLHLAQQLNFNIARYRKFLLSAELSISEHHV</sequence>
<dbReference type="PANTHER" id="PTHR36306">
    <property type="entry name" value="ALPHA-AMYLASE-RELATED-RELATED"/>
    <property type="match status" value="1"/>
</dbReference>
<evidence type="ECO:0000313" key="4">
    <source>
        <dbReference type="EMBL" id="GAK61005.1"/>
    </source>
</evidence>
<dbReference type="GO" id="GO:0005975">
    <property type="term" value="P:carbohydrate metabolic process"/>
    <property type="evidence" value="ECO:0007669"/>
    <property type="project" value="InterPro"/>
</dbReference>
<dbReference type="CDD" id="cd10797">
    <property type="entry name" value="GH57N_APU_like_1"/>
    <property type="match status" value="1"/>
</dbReference>
<evidence type="ECO:0000256" key="1">
    <source>
        <dbReference type="ARBA" id="ARBA00006821"/>
    </source>
</evidence>
<keyword evidence="2" id="KW-0119">Carbohydrate metabolism</keyword>
<dbReference type="Gene3D" id="3.20.110.20">
    <property type="match status" value="1"/>
</dbReference>
<dbReference type="GO" id="GO:0016787">
    <property type="term" value="F:hydrolase activity"/>
    <property type="evidence" value="ECO:0007669"/>
    <property type="project" value="UniProtKB-KW"/>
</dbReference>
<dbReference type="SUPFAM" id="SSF88713">
    <property type="entry name" value="Glycoside hydrolase/deacetylase"/>
    <property type="match status" value="1"/>
</dbReference>
<name>A0A081C8V0_VECG1</name>
<dbReference type="InterPro" id="IPR052046">
    <property type="entry name" value="GH57_Enzymes"/>
</dbReference>
<keyword evidence="5" id="KW-1185">Reference proteome</keyword>
<evidence type="ECO:0000313" key="5">
    <source>
        <dbReference type="Proteomes" id="UP000030661"/>
    </source>
</evidence>
<dbReference type="InterPro" id="IPR021923">
    <property type="entry name" value="DUF3536"/>
</dbReference>
<protein>
    <submittedName>
        <fullName evidence="4">Glycoside hydrolase family 57</fullName>
    </submittedName>
</protein>
<dbReference type="AlphaFoldDB" id="A0A081C8V0"/>
<dbReference type="InterPro" id="IPR004300">
    <property type="entry name" value="Glyco_hydro_57_N"/>
</dbReference>
<feature type="domain" description="Glycoside hydrolase family 57 N-terminal" evidence="3">
    <location>
        <begin position="27"/>
        <end position="302"/>
    </location>
</feature>
<reference evidence="4" key="1">
    <citation type="journal article" date="2015" name="PeerJ">
        <title>First genomic representation of candidate bacterial phylum KSB3 points to enhanced environmental sensing as a trigger of wastewater bulking.</title>
        <authorList>
            <person name="Sekiguchi Y."/>
            <person name="Ohashi A."/>
            <person name="Parks D.H."/>
            <person name="Yamauchi T."/>
            <person name="Tyson G.W."/>
            <person name="Hugenholtz P."/>
        </authorList>
    </citation>
    <scope>NUCLEOTIDE SEQUENCE [LARGE SCALE GENOMIC DNA]</scope>
</reference>
<dbReference type="Pfam" id="PF03065">
    <property type="entry name" value="Glyco_hydro_57"/>
    <property type="match status" value="1"/>
</dbReference>
<evidence type="ECO:0000256" key="2">
    <source>
        <dbReference type="ARBA" id="ARBA00023277"/>
    </source>
</evidence>
<dbReference type="Pfam" id="PF12055">
    <property type="entry name" value="DUF3536"/>
    <property type="match status" value="1"/>
</dbReference>
<gene>
    <name evidence="4" type="ORF">U27_00903</name>
</gene>
<dbReference type="eggNOG" id="COG1449">
    <property type="taxonomic scope" value="Bacteria"/>
</dbReference>
<dbReference type="Proteomes" id="UP000030661">
    <property type="component" value="Unassembled WGS sequence"/>
</dbReference>
<dbReference type="InterPro" id="IPR011330">
    <property type="entry name" value="Glyco_hydro/deAcase_b/a-brl"/>
</dbReference>
<dbReference type="EMBL" id="DF820476">
    <property type="protein sequence ID" value="GAK61005.1"/>
    <property type="molecule type" value="Genomic_DNA"/>
</dbReference>
<dbReference type="HOGENOM" id="CLU_018719_0_0_0"/>
<dbReference type="PANTHER" id="PTHR36306:SF3">
    <property type="entry name" value="GLYCOSIDE HYDROLASE FAMILY 57"/>
    <property type="match status" value="1"/>
</dbReference>
<organism evidence="4">
    <name type="scientific">Vecturithrix granuli</name>
    <dbReference type="NCBI Taxonomy" id="1499967"/>
    <lineage>
        <taxon>Bacteria</taxon>
        <taxon>Candidatus Moduliflexota</taxon>
        <taxon>Candidatus Vecturitrichia</taxon>
        <taxon>Candidatus Vecturitrichales</taxon>
        <taxon>Candidatus Vecturitrichaceae</taxon>
        <taxon>Candidatus Vecturithrix</taxon>
    </lineage>
</organism>
<accession>A0A081C8V0</accession>
<comment type="similarity">
    <text evidence="1">Belongs to the glycosyl hydrolase 57 family.</text>
</comment>
<proteinExistence type="inferred from homology"/>
<evidence type="ECO:0000259" key="3">
    <source>
        <dbReference type="Pfam" id="PF03065"/>
    </source>
</evidence>
<keyword evidence="4" id="KW-0378">Hydrolase</keyword>
<dbReference type="STRING" id="1499967.U27_00903"/>